<name>A0A2G8S299_9APHY</name>
<keyword evidence="2" id="KW-1185">Reference proteome</keyword>
<sequence length="88" mass="9858">MLLDVCQLRFLTKKASPLSLSDSSASRYLLHPPTSEHISKLPRFSMAIFGIRETAGSKTEYDGAKNQKLKTQKPLLILLKLLTIPGRF</sequence>
<evidence type="ECO:0000313" key="2">
    <source>
        <dbReference type="Proteomes" id="UP000230002"/>
    </source>
</evidence>
<comment type="caution">
    <text evidence="1">The sequence shown here is derived from an EMBL/GenBank/DDBJ whole genome shotgun (WGS) entry which is preliminary data.</text>
</comment>
<organism evidence="1 2">
    <name type="scientific">Ganoderma sinense ZZ0214-1</name>
    <dbReference type="NCBI Taxonomy" id="1077348"/>
    <lineage>
        <taxon>Eukaryota</taxon>
        <taxon>Fungi</taxon>
        <taxon>Dikarya</taxon>
        <taxon>Basidiomycota</taxon>
        <taxon>Agaricomycotina</taxon>
        <taxon>Agaricomycetes</taxon>
        <taxon>Polyporales</taxon>
        <taxon>Polyporaceae</taxon>
        <taxon>Ganoderma</taxon>
    </lineage>
</organism>
<reference evidence="1 2" key="1">
    <citation type="journal article" date="2015" name="Sci. Rep.">
        <title>Chromosome-level genome map provides insights into diverse defense mechanisms in the medicinal fungus Ganoderma sinense.</title>
        <authorList>
            <person name="Zhu Y."/>
            <person name="Xu J."/>
            <person name="Sun C."/>
            <person name="Zhou S."/>
            <person name="Xu H."/>
            <person name="Nelson D.R."/>
            <person name="Qian J."/>
            <person name="Song J."/>
            <person name="Luo H."/>
            <person name="Xiang L."/>
            <person name="Li Y."/>
            <person name="Xu Z."/>
            <person name="Ji A."/>
            <person name="Wang L."/>
            <person name="Lu S."/>
            <person name="Hayward A."/>
            <person name="Sun W."/>
            <person name="Li X."/>
            <person name="Schwartz D.C."/>
            <person name="Wang Y."/>
            <person name="Chen S."/>
        </authorList>
    </citation>
    <scope>NUCLEOTIDE SEQUENCE [LARGE SCALE GENOMIC DNA]</scope>
    <source>
        <strain evidence="1 2">ZZ0214-1</strain>
    </source>
</reference>
<proteinExistence type="predicted"/>
<evidence type="ECO:0000313" key="1">
    <source>
        <dbReference type="EMBL" id="PIL27882.1"/>
    </source>
</evidence>
<dbReference type="AlphaFoldDB" id="A0A2G8S299"/>
<gene>
    <name evidence="1" type="ORF">GSI_10004</name>
</gene>
<dbReference type="EMBL" id="AYKW01000033">
    <property type="protein sequence ID" value="PIL27882.1"/>
    <property type="molecule type" value="Genomic_DNA"/>
</dbReference>
<accession>A0A2G8S299</accession>
<dbReference type="Proteomes" id="UP000230002">
    <property type="component" value="Unassembled WGS sequence"/>
</dbReference>
<protein>
    <submittedName>
        <fullName evidence="1">Uncharacterized protein</fullName>
    </submittedName>
</protein>